<keyword evidence="1" id="KW-1133">Transmembrane helix</keyword>
<dbReference type="Proteomes" id="UP000318288">
    <property type="component" value="Unassembled WGS sequence"/>
</dbReference>
<organism evidence="2 3">
    <name type="scientific">Rubripirellula tenax</name>
    <dbReference type="NCBI Taxonomy" id="2528015"/>
    <lineage>
        <taxon>Bacteria</taxon>
        <taxon>Pseudomonadati</taxon>
        <taxon>Planctomycetota</taxon>
        <taxon>Planctomycetia</taxon>
        <taxon>Pirellulales</taxon>
        <taxon>Pirellulaceae</taxon>
        <taxon>Rubripirellula</taxon>
    </lineage>
</organism>
<dbReference type="AlphaFoldDB" id="A0A5C6FD58"/>
<reference evidence="2 3" key="1">
    <citation type="submission" date="2019-02" db="EMBL/GenBank/DDBJ databases">
        <title>Deep-cultivation of Planctomycetes and their phenomic and genomic characterization uncovers novel biology.</title>
        <authorList>
            <person name="Wiegand S."/>
            <person name="Jogler M."/>
            <person name="Boedeker C."/>
            <person name="Pinto D."/>
            <person name="Vollmers J."/>
            <person name="Rivas-Marin E."/>
            <person name="Kohn T."/>
            <person name="Peeters S.H."/>
            <person name="Heuer A."/>
            <person name="Rast P."/>
            <person name="Oberbeckmann S."/>
            <person name="Bunk B."/>
            <person name="Jeske O."/>
            <person name="Meyerdierks A."/>
            <person name="Storesund J.E."/>
            <person name="Kallscheuer N."/>
            <person name="Luecker S."/>
            <person name="Lage O.M."/>
            <person name="Pohl T."/>
            <person name="Merkel B.J."/>
            <person name="Hornburger P."/>
            <person name="Mueller R.-W."/>
            <person name="Bruemmer F."/>
            <person name="Labrenz M."/>
            <person name="Spormann A.M."/>
            <person name="Op Den Camp H."/>
            <person name="Overmann J."/>
            <person name="Amann R."/>
            <person name="Jetten M.S.M."/>
            <person name="Mascher T."/>
            <person name="Medema M.H."/>
            <person name="Devos D.P."/>
            <person name="Kaster A.-K."/>
            <person name="Ovreas L."/>
            <person name="Rohde M."/>
            <person name="Galperin M.Y."/>
            <person name="Jogler C."/>
        </authorList>
    </citation>
    <scope>NUCLEOTIDE SEQUENCE [LARGE SCALE GENOMIC DNA]</scope>
    <source>
        <strain evidence="2 3">Poly51</strain>
    </source>
</reference>
<dbReference type="RefSeq" id="WP_146455593.1">
    <property type="nucleotide sequence ID" value="NZ_SJPW01000002.1"/>
</dbReference>
<keyword evidence="1" id="KW-0472">Membrane</keyword>
<dbReference type="EMBL" id="SJPW01000002">
    <property type="protein sequence ID" value="TWU58587.1"/>
    <property type="molecule type" value="Genomic_DNA"/>
</dbReference>
<keyword evidence="1" id="KW-0812">Transmembrane</keyword>
<proteinExistence type="predicted"/>
<keyword evidence="3" id="KW-1185">Reference proteome</keyword>
<comment type="caution">
    <text evidence="2">The sequence shown here is derived from an EMBL/GenBank/DDBJ whole genome shotgun (WGS) entry which is preliminary data.</text>
</comment>
<evidence type="ECO:0000313" key="2">
    <source>
        <dbReference type="EMBL" id="TWU58587.1"/>
    </source>
</evidence>
<dbReference type="OrthoDB" id="266157at2"/>
<accession>A0A5C6FD58</accession>
<protein>
    <submittedName>
        <fullName evidence="2">Uncharacterized protein</fullName>
    </submittedName>
</protein>
<evidence type="ECO:0000313" key="3">
    <source>
        <dbReference type="Proteomes" id="UP000318288"/>
    </source>
</evidence>
<sequence>MSLPLWTWIPLGFFIFAILLDIATLVISFREKRTIWPFEPFTDSNNADAASKPLDGSSRATVASAYQPAASLADAFPITPFAMQYGSQLNQMGYQYVGAFRHVKGGIYQIRYDVMVSADRLILAFVAAGTLAKIPVANVTLVSLGTRPSSFAPGQRSDLMCGNVSMIAEAAFEHDFTGRTISMVFPNASANELQSLHAQRWGTLQPQPFGPEPLGEYHRYCLDVAEDAERRGSLYRVDDMPNYQRPHPGSAILMFVAMKKFMWGRRIWPHRWRVKRLPPAPFGA</sequence>
<feature type="transmembrane region" description="Helical" evidence="1">
    <location>
        <begin position="6"/>
        <end position="29"/>
    </location>
</feature>
<name>A0A5C6FD58_9BACT</name>
<evidence type="ECO:0000256" key="1">
    <source>
        <dbReference type="SAM" id="Phobius"/>
    </source>
</evidence>
<gene>
    <name evidence="2" type="ORF">Poly51_13660</name>
</gene>